<dbReference type="GO" id="GO:0003676">
    <property type="term" value="F:nucleic acid binding"/>
    <property type="evidence" value="ECO:0007669"/>
    <property type="project" value="InterPro"/>
</dbReference>
<sequence>MDSLSPQVVSAAKLPILNPNDFDHWKMRIEQYFLMTDYSLWEVILNGDSPIPTRIVKVSAAASVSAVCAKMSVSSLPNVDSLSNEKTSKNLGANGPTSIGFDMSKVECYNCHRMGHFARECRSPKDLRRNDDAELQRRTVLVETSASNALVSQSCSKAYAQLHSQYDKLTDDFRKSQFDVISYQTGLESVEARLLVYKQNESIFEENIKLLNIEVQLKDNALVTLRQKLEKAEQKRDDFKLKLEKFQTSSKNLTELLASQTNEKTGLGYNSQVFTRAMFNCDDYLSSESDCESWPHTSLYDSLVLLSLHKTCHTNRPTAPIIDDWVSDFKDESETKAPQIVPSFVQSSEQVNSPRNSVKHVETTILATTLKPTSLKSDSSGKRKNRKACFVCKSMDHLIKYCDYHAKKMAQPTPRNHAHGGNHKQYALLTHTNPHKHMVLAAVLTQSKPVFITAVKPVSIAVPKIKVTHPRHAHSIVTKYKSPIKRYITRSLSPKTSNSPPRVTAVKASVNIVPSGDLTCLFAKATLDESNLWHRRLAHKNFKTINKLVKGNLVRGLPTKVFENDNTCIVCKKGKQHRASCKTKPVSSVDQPLYRLHMDLFGPTFVKILNKKSYCLVVTDDYSRFTWVFFLATKDETSPILETFITGLENQLSLKNNDGDAAFDGKEHDFDAKKPEYEVSVSPSSSAQSRKQDDKTKKKAKGKSPIESFTGYRDLSAEFKDCSDNNINEVNAAGTIVSTIRKNSLNSTNTFSAAGPSKAAASPTYRKSSSIDASQLFDDLDMPQLKDITYFDDEDDVGVEADFNNLETSIIVSPIPTTRVHKDHHVSQIIGDLSSTTQTRSMTRVVQDQGIKRMKEALWSGTKQDLLHKDTQEEGINYEEVFALIARIEAIRLFLAYASFMGFMVYQMDVKSAFLYGTIKEEVYVCQPLGFEDANHPDNVYKVVKALYGLHQAPRAWYETLANYLLENGFQRGKIDQTLFINRQKRDILLVKEKKDGIYISQDKYVVEILRKFGLIEGKSASTPIDTEKPLLKDPDGEDVDMHTYRSMIGSLMYLTSFIPDIMFPVCACVRFQVTPKASHLLAVKRIFRYLKGKPHLGLWYPKDLPFDLVTYSDNDYIGASLDKKSTTEGCQFLGCRLISWQCKKQAVVATSSIEAKYVAAASCCAQVLWIQNQLLEYGLVRNVDSTTKFYMYSRFLQLIIRKQVGDISTHTTKYASPALPRRTIHFISYTTYSNITTTSRYPFNIPCTTNTTTITLVSDACDALTRRVKHLEYDKVAQALEITKLKRRVKKLEKRNKLHVLKLRRLQKVRTSQRVDTSDDIVMDDVSNQGRMIAEMDQDDAVVLKDDREEDKEVADKDVKEAKEDETEPAEVQKAVDDEQFARELHAELNKDIDWDEAIDHVKLKAKEDPVVKRYQVLKRKPQTEAQARKNMMIYLKNVDGFKLDYFKGMSYDDIRLIFEAKFNSNKAAKRRKLNEEVEDLKRHLQIMPNEDDDVYTEATPLAKKVPVVDYEIIEMNNKPYYKIIRANGNQPIVYKFPDFNFNREDLEALWTRCIYSNLEESKNCTWSSKGQELEATRIMWCAYHNFYNHKTDFVSGKEVPTLTIYSIPDAECKSPGSKATKYNFRKRTMKKTLSEISSKTSKKKRKRKKKMQKQVVQDIGFGSMIGMASEEIPRKIAHFVVDNFDDDSMKLKLSNGVISITPELIYKFLRVPLGETVKTVISYYFGPLTALTLMYLISTKCDSISVPRERPAIKYWTTELIKKREIFEFPMVVLDCCICIQMIPVMMIFLKESLMDHPNSSRLKDIKVKYNGIIRNTDLFDFGYVIEDNSIHHESQYGNVFSEMDYNLNFNDMSGNYNVGECSHSVEELDKDFINVPNEENGEDSSEEEMIEENEEQMFVKGTHEEKEEEILNQDSIEVNVLKVIEADSMAEKSTQDDIGNEYRKNDKKETLFYFKMFDIPKVDDKEKSAVGGFEDCLMKGLFRQDAEPDNPVRSFDIKQDIKDASIRVQQKRESSIAWYLKSPFKVRGGSLNNYANTLSQTEVLTADTLFIMDEETDPMCILCSEIVYSSCTNNVKIPRLFLESLAPGLKIDEPVIDAWADLLNFNERYKSTNSPSRYFFKLILTGKVMIIDKSLVDDNLTTRQSAVFLMSHMDNYFGQSESKREYGFYKESKEHNKQLKFLRSKFVARILLSEINSYKDEFQKKVDKVRSIDKNTRRELIEKVVLRRPAKLDEYFRIMKS</sequence>
<dbReference type="CDD" id="cd09272">
    <property type="entry name" value="RNase_HI_RT_Ty1"/>
    <property type="match status" value="1"/>
</dbReference>
<dbReference type="Pfam" id="PF13976">
    <property type="entry name" value="gag_pre-integrs"/>
    <property type="match status" value="1"/>
</dbReference>
<dbReference type="Pfam" id="PF07727">
    <property type="entry name" value="RVT_2"/>
    <property type="match status" value="1"/>
</dbReference>
<gene>
    <name evidence="5" type="ORF">Tci_063057</name>
</gene>
<keyword evidence="1" id="KW-0479">Metal-binding</keyword>
<feature type="coiled-coil region" evidence="2">
    <location>
        <begin position="1276"/>
        <end position="1310"/>
    </location>
</feature>
<feature type="compositionally biased region" description="Basic and acidic residues" evidence="3">
    <location>
        <begin position="1355"/>
        <end position="1364"/>
    </location>
</feature>
<dbReference type="InterPro" id="IPR036875">
    <property type="entry name" value="Znf_CCHC_sf"/>
</dbReference>
<keyword evidence="2" id="KW-0175">Coiled coil</keyword>
<comment type="caution">
    <text evidence="5">The sequence shown here is derived from an EMBL/GenBank/DDBJ whole genome shotgun (WGS) entry which is preliminary data.</text>
</comment>
<dbReference type="SUPFAM" id="SSF56672">
    <property type="entry name" value="DNA/RNA polymerases"/>
    <property type="match status" value="1"/>
</dbReference>
<accession>A0A6L2P0E1</accession>
<dbReference type="InterPro" id="IPR025724">
    <property type="entry name" value="GAG-pre-integrase_dom"/>
</dbReference>
<organism evidence="5">
    <name type="scientific">Tanacetum cinerariifolium</name>
    <name type="common">Dalmatian daisy</name>
    <name type="synonym">Chrysanthemum cinerariifolium</name>
    <dbReference type="NCBI Taxonomy" id="118510"/>
    <lineage>
        <taxon>Eukaryota</taxon>
        <taxon>Viridiplantae</taxon>
        <taxon>Streptophyta</taxon>
        <taxon>Embryophyta</taxon>
        <taxon>Tracheophyta</taxon>
        <taxon>Spermatophyta</taxon>
        <taxon>Magnoliopsida</taxon>
        <taxon>eudicotyledons</taxon>
        <taxon>Gunneridae</taxon>
        <taxon>Pentapetalae</taxon>
        <taxon>asterids</taxon>
        <taxon>campanulids</taxon>
        <taxon>Asterales</taxon>
        <taxon>Asteraceae</taxon>
        <taxon>Asteroideae</taxon>
        <taxon>Anthemideae</taxon>
        <taxon>Anthemidinae</taxon>
        <taxon>Tanacetum</taxon>
    </lineage>
</organism>
<evidence type="ECO:0000313" key="5">
    <source>
        <dbReference type="EMBL" id="GEU91079.1"/>
    </source>
</evidence>
<keyword evidence="1" id="KW-0863">Zinc-finger</keyword>
<dbReference type="InterPro" id="IPR001878">
    <property type="entry name" value="Znf_CCHC"/>
</dbReference>
<dbReference type="PROSITE" id="PS50158">
    <property type="entry name" value="ZF_CCHC"/>
    <property type="match status" value="1"/>
</dbReference>
<dbReference type="InterPro" id="IPR013103">
    <property type="entry name" value="RVT_2"/>
</dbReference>
<dbReference type="InterPro" id="IPR043502">
    <property type="entry name" value="DNA/RNA_pol_sf"/>
</dbReference>
<dbReference type="InterPro" id="IPR036397">
    <property type="entry name" value="RNaseH_sf"/>
</dbReference>
<evidence type="ECO:0000256" key="1">
    <source>
        <dbReference type="PROSITE-ProRule" id="PRU00047"/>
    </source>
</evidence>
<dbReference type="SMART" id="SM00343">
    <property type="entry name" value="ZnF_C2HC"/>
    <property type="match status" value="2"/>
</dbReference>
<dbReference type="EMBL" id="BKCJ010010327">
    <property type="protein sequence ID" value="GEU91079.1"/>
    <property type="molecule type" value="Genomic_DNA"/>
</dbReference>
<feature type="coiled-coil region" evidence="2">
    <location>
        <begin position="1465"/>
        <end position="1492"/>
    </location>
</feature>
<protein>
    <recommendedName>
        <fullName evidence="4">CCHC-type domain-containing protein</fullName>
    </recommendedName>
</protein>
<dbReference type="Pfam" id="PF00098">
    <property type="entry name" value="zf-CCHC"/>
    <property type="match status" value="1"/>
</dbReference>
<evidence type="ECO:0000256" key="3">
    <source>
        <dbReference type="SAM" id="MobiDB-lite"/>
    </source>
</evidence>
<proteinExistence type="predicted"/>
<reference evidence="5" key="1">
    <citation type="journal article" date="2019" name="Sci. Rep.">
        <title>Draft genome of Tanacetum cinerariifolium, the natural source of mosquito coil.</title>
        <authorList>
            <person name="Yamashiro T."/>
            <person name="Shiraishi A."/>
            <person name="Satake H."/>
            <person name="Nakayama K."/>
        </authorList>
    </citation>
    <scope>NUCLEOTIDE SEQUENCE</scope>
</reference>
<dbReference type="SUPFAM" id="SSF57756">
    <property type="entry name" value="Retrovirus zinc finger-like domains"/>
    <property type="match status" value="1"/>
</dbReference>
<evidence type="ECO:0000256" key="2">
    <source>
        <dbReference type="SAM" id="Coils"/>
    </source>
</evidence>
<feature type="region of interest" description="Disordered" evidence="3">
    <location>
        <begin position="1348"/>
        <end position="1373"/>
    </location>
</feature>
<dbReference type="SUPFAM" id="SSF53098">
    <property type="entry name" value="Ribonuclease H-like"/>
    <property type="match status" value="1"/>
</dbReference>
<evidence type="ECO:0000259" key="4">
    <source>
        <dbReference type="PROSITE" id="PS50158"/>
    </source>
</evidence>
<dbReference type="PANTHER" id="PTHR11439:SF495">
    <property type="entry name" value="REVERSE TRANSCRIPTASE, RNA-DEPENDENT DNA POLYMERASE-RELATED"/>
    <property type="match status" value="1"/>
</dbReference>
<name>A0A6L2P0E1_TANCI</name>
<dbReference type="Gene3D" id="4.10.60.10">
    <property type="entry name" value="Zinc finger, CCHC-type"/>
    <property type="match status" value="1"/>
</dbReference>
<dbReference type="GO" id="GO:0008270">
    <property type="term" value="F:zinc ion binding"/>
    <property type="evidence" value="ECO:0007669"/>
    <property type="project" value="UniProtKB-KW"/>
</dbReference>
<dbReference type="PANTHER" id="PTHR11439">
    <property type="entry name" value="GAG-POL-RELATED RETROTRANSPOSON"/>
    <property type="match status" value="1"/>
</dbReference>
<feature type="coiled-coil region" evidence="2">
    <location>
        <begin position="215"/>
        <end position="249"/>
    </location>
</feature>
<keyword evidence="1" id="KW-0862">Zinc</keyword>
<feature type="domain" description="CCHC-type" evidence="4">
    <location>
        <begin position="108"/>
        <end position="123"/>
    </location>
</feature>
<feature type="region of interest" description="Disordered" evidence="3">
    <location>
        <begin position="675"/>
        <end position="705"/>
    </location>
</feature>
<dbReference type="Gene3D" id="3.30.420.10">
    <property type="entry name" value="Ribonuclease H-like superfamily/Ribonuclease H"/>
    <property type="match status" value="1"/>
</dbReference>
<dbReference type="InterPro" id="IPR012337">
    <property type="entry name" value="RNaseH-like_sf"/>
</dbReference>